<feature type="domain" description="Peripheral subunit-binding (PSBD)" evidence="12">
    <location>
        <begin position="172"/>
        <end position="209"/>
    </location>
</feature>
<dbReference type="GO" id="GO:0005759">
    <property type="term" value="C:mitochondrial matrix"/>
    <property type="evidence" value="ECO:0007669"/>
    <property type="project" value="UniProtKB-SubCell"/>
</dbReference>
<dbReference type="EMBL" id="VXIT01000008">
    <property type="protein sequence ID" value="KAA6411158.1"/>
    <property type="molecule type" value="Genomic_DNA"/>
</dbReference>
<gene>
    <name evidence="13" type="ORF">FRX48_05470</name>
</gene>
<keyword evidence="5 9" id="KW-0450">Lipoyl</keyword>
<reference evidence="13 14" key="1">
    <citation type="submission" date="2019-09" db="EMBL/GenBank/DDBJ databases">
        <title>The hologenome of the rock-dwelling lichen Lasallia pustulata.</title>
        <authorList>
            <person name="Greshake Tzovaras B."/>
            <person name="Segers F."/>
            <person name="Bicker A."/>
            <person name="Dal Grande F."/>
            <person name="Otte J."/>
            <person name="Hankeln T."/>
            <person name="Schmitt I."/>
            <person name="Ebersberger I."/>
        </authorList>
    </citation>
    <scope>NUCLEOTIDE SEQUENCE [LARGE SCALE GENOMIC DNA]</scope>
    <source>
        <strain evidence="13">A1-1</strain>
    </source>
</reference>
<evidence type="ECO:0000256" key="7">
    <source>
        <dbReference type="ARBA" id="ARBA00023128"/>
    </source>
</evidence>
<dbReference type="GO" id="GO:0045333">
    <property type="term" value="P:cellular respiration"/>
    <property type="evidence" value="ECO:0007669"/>
    <property type="project" value="UniProtKB-ARBA"/>
</dbReference>
<dbReference type="CDD" id="cd06849">
    <property type="entry name" value="lipoyl_domain"/>
    <property type="match status" value="1"/>
</dbReference>
<feature type="region of interest" description="Disordered" evidence="10">
    <location>
        <begin position="211"/>
        <end position="239"/>
    </location>
</feature>
<dbReference type="InterPro" id="IPR036625">
    <property type="entry name" value="E3-bd_dom_sf"/>
</dbReference>
<dbReference type="InterPro" id="IPR011053">
    <property type="entry name" value="Single_hybrid_motif"/>
</dbReference>
<dbReference type="PANTHER" id="PTHR43178">
    <property type="entry name" value="DIHYDROLIPOAMIDE ACETYLTRANSFERASE COMPONENT OF PYRUVATE DEHYDROGENASE COMPLEX"/>
    <property type="match status" value="1"/>
</dbReference>
<dbReference type="FunFam" id="3.30.559.10:FF:000007">
    <property type="entry name" value="Dihydrolipoamide acetyltransferase component of pyruvate dehydrogenase complex"/>
    <property type="match status" value="1"/>
</dbReference>
<sequence length="496" mass="53837">MRTARPCIRPFVRLQCRSRPSLKRPFHGSARRAVIKPFILADIGEGIKEVQIIQWFVEPEARVEQFDKLCEVQSDKAATEITSRFDGVIKKLYYEAEDMAQVGRPLCDIDIQSEISPKDEALTTPPAGQDGSSSSAQQPQKAAEEREGKAVNAGVADVKASGPSGSEKHSSLATPAVRGLLNELNINIADVAGTGKDGRVLKEDVHKFAAARDAPSPPRFQTPTSRPASTDDETQHHHTIPLTPTQTQMFKTMTRSLTIPHFLYADEINMTPLTQLRHRLRTHPTHPHKLSSLPFIIKAVSLALTSHPLLNARLDLPSTPSSHPQLTMRSNHNIGIAMDTPSGLLVPTIKHVASKSILDIAADLTRLQALARAGKLSAADLAGGTITVSNVGSLGGTYVAPVVVAGEVAVLGIGRTRPLPRFDDEGRVVRVEVGCFSWSADHRVVDGGAMARMAERVGGWWRSRGVGALVEVRVWGVSWWCGVDGRVGVWGLVWMV</sequence>
<comment type="caution">
    <text evidence="13">The sequence shown here is derived from an EMBL/GenBank/DDBJ whole genome shotgun (WGS) entry which is preliminary data.</text>
</comment>
<dbReference type="Gene3D" id="3.30.559.10">
    <property type="entry name" value="Chloramphenicol acetyltransferase-like domain"/>
    <property type="match status" value="1"/>
</dbReference>
<feature type="compositionally biased region" description="Low complexity" evidence="10">
    <location>
        <begin position="125"/>
        <end position="141"/>
    </location>
</feature>
<accession>A0A5M8PR61</accession>
<evidence type="ECO:0000256" key="3">
    <source>
        <dbReference type="ARBA" id="ARBA00007317"/>
    </source>
</evidence>
<dbReference type="Pfam" id="PF00364">
    <property type="entry name" value="Biotin_lipoyl"/>
    <property type="match status" value="1"/>
</dbReference>
<keyword evidence="8 9" id="KW-0012">Acyltransferase</keyword>
<dbReference type="Gene3D" id="2.40.50.100">
    <property type="match status" value="1"/>
</dbReference>
<dbReference type="Pfam" id="PF00198">
    <property type="entry name" value="2-oxoacid_dh"/>
    <property type="match status" value="1"/>
</dbReference>
<comment type="subcellular location">
    <subcellularLocation>
        <location evidence="2">Mitochondrion matrix</location>
    </subcellularLocation>
</comment>
<dbReference type="InterPro" id="IPR004167">
    <property type="entry name" value="PSBD"/>
</dbReference>
<organism evidence="13 14">
    <name type="scientific">Lasallia pustulata</name>
    <dbReference type="NCBI Taxonomy" id="136370"/>
    <lineage>
        <taxon>Eukaryota</taxon>
        <taxon>Fungi</taxon>
        <taxon>Dikarya</taxon>
        <taxon>Ascomycota</taxon>
        <taxon>Pezizomycotina</taxon>
        <taxon>Lecanoromycetes</taxon>
        <taxon>OSLEUM clade</taxon>
        <taxon>Umbilicariomycetidae</taxon>
        <taxon>Umbilicariales</taxon>
        <taxon>Umbilicariaceae</taxon>
        <taxon>Lasallia</taxon>
    </lineage>
</organism>
<dbReference type="FunFam" id="2.40.50.100:FF:000013">
    <property type="entry name" value="Dihydrolipoamide acetyltransferase component of pyruvate dehydrogenase complex"/>
    <property type="match status" value="1"/>
</dbReference>
<dbReference type="AlphaFoldDB" id="A0A5M8PR61"/>
<evidence type="ECO:0000313" key="13">
    <source>
        <dbReference type="EMBL" id="KAA6411158.1"/>
    </source>
</evidence>
<dbReference type="Proteomes" id="UP000324767">
    <property type="component" value="Unassembled WGS sequence"/>
</dbReference>
<dbReference type="SUPFAM" id="SSF47005">
    <property type="entry name" value="Peripheral subunit-binding domain of 2-oxo acid dehydrogenase complex"/>
    <property type="match status" value="1"/>
</dbReference>
<dbReference type="InterPro" id="IPR023213">
    <property type="entry name" value="CAT-like_dom_sf"/>
</dbReference>
<evidence type="ECO:0000256" key="2">
    <source>
        <dbReference type="ARBA" id="ARBA00004305"/>
    </source>
</evidence>
<evidence type="ECO:0000259" key="12">
    <source>
        <dbReference type="PROSITE" id="PS51826"/>
    </source>
</evidence>
<protein>
    <recommendedName>
        <fullName evidence="9">Dihydrolipoamide acetyltransferase component of pyruvate dehydrogenase complex</fullName>
        <ecNumber evidence="9">2.3.1.-</ecNumber>
    </recommendedName>
</protein>
<comment type="cofactor">
    <cofactor evidence="1 9">
        <name>(R)-lipoate</name>
        <dbReference type="ChEBI" id="CHEBI:83088"/>
    </cofactor>
</comment>
<evidence type="ECO:0000256" key="9">
    <source>
        <dbReference type="RuleBase" id="RU003423"/>
    </source>
</evidence>
<evidence type="ECO:0000256" key="6">
    <source>
        <dbReference type="ARBA" id="ARBA00022946"/>
    </source>
</evidence>
<dbReference type="Gene3D" id="4.10.320.10">
    <property type="entry name" value="E3-binding domain"/>
    <property type="match status" value="1"/>
</dbReference>
<dbReference type="InterPro" id="IPR050743">
    <property type="entry name" value="2-oxoacid_DH_E2_comp"/>
</dbReference>
<dbReference type="InterPro" id="IPR001078">
    <property type="entry name" value="2-oxoacid_DH_actylTfrase"/>
</dbReference>
<keyword evidence="6" id="KW-0809">Transit peptide</keyword>
<dbReference type="InterPro" id="IPR000089">
    <property type="entry name" value="Biotin_lipoyl"/>
</dbReference>
<keyword evidence="4 9" id="KW-0808">Transferase</keyword>
<dbReference type="PROSITE" id="PS51826">
    <property type="entry name" value="PSBD"/>
    <property type="match status" value="1"/>
</dbReference>
<evidence type="ECO:0000256" key="5">
    <source>
        <dbReference type="ARBA" id="ARBA00022823"/>
    </source>
</evidence>
<keyword evidence="7" id="KW-0496">Mitochondrion</keyword>
<feature type="region of interest" description="Disordered" evidence="10">
    <location>
        <begin position="119"/>
        <end position="172"/>
    </location>
</feature>
<evidence type="ECO:0000259" key="11">
    <source>
        <dbReference type="PROSITE" id="PS50968"/>
    </source>
</evidence>
<evidence type="ECO:0000256" key="10">
    <source>
        <dbReference type="SAM" id="MobiDB-lite"/>
    </source>
</evidence>
<evidence type="ECO:0000256" key="1">
    <source>
        <dbReference type="ARBA" id="ARBA00001938"/>
    </source>
</evidence>
<dbReference type="EC" id="2.3.1.-" evidence="9"/>
<dbReference type="SUPFAM" id="SSF51230">
    <property type="entry name" value="Single hybrid motif"/>
    <property type="match status" value="1"/>
</dbReference>
<dbReference type="Pfam" id="PF02817">
    <property type="entry name" value="E3_binding"/>
    <property type="match status" value="1"/>
</dbReference>
<comment type="similarity">
    <text evidence="3 9">Belongs to the 2-oxoacid dehydrogenase family.</text>
</comment>
<evidence type="ECO:0000256" key="8">
    <source>
        <dbReference type="ARBA" id="ARBA00023315"/>
    </source>
</evidence>
<feature type="domain" description="Lipoyl-binding" evidence="11">
    <location>
        <begin position="35"/>
        <end position="110"/>
    </location>
</feature>
<dbReference type="PROSITE" id="PS50968">
    <property type="entry name" value="BIOTINYL_LIPOYL"/>
    <property type="match status" value="1"/>
</dbReference>
<dbReference type="GO" id="GO:0016407">
    <property type="term" value="F:acetyltransferase activity"/>
    <property type="evidence" value="ECO:0007669"/>
    <property type="project" value="TreeGrafter"/>
</dbReference>
<evidence type="ECO:0000256" key="4">
    <source>
        <dbReference type="ARBA" id="ARBA00022679"/>
    </source>
</evidence>
<name>A0A5M8PR61_9LECA</name>
<dbReference type="SUPFAM" id="SSF52777">
    <property type="entry name" value="CoA-dependent acyltransferases"/>
    <property type="match status" value="1"/>
</dbReference>
<dbReference type="GO" id="GO:0031405">
    <property type="term" value="F:lipoic acid binding"/>
    <property type="evidence" value="ECO:0007669"/>
    <property type="project" value="TreeGrafter"/>
</dbReference>
<evidence type="ECO:0000313" key="14">
    <source>
        <dbReference type="Proteomes" id="UP000324767"/>
    </source>
</evidence>
<dbReference type="PANTHER" id="PTHR43178:SF5">
    <property type="entry name" value="LIPOAMIDE ACYLTRANSFERASE COMPONENT OF BRANCHED-CHAIN ALPHA-KETO ACID DEHYDROGENASE COMPLEX, MITOCHONDRIAL"/>
    <property type="match status" value="1"/>
</dbReference>
<proteinExistence type="inferred from homology"/>
<dbReference type="OrthoDB" id="15567at2759"/>